<dbReference type="GO" id="GO:0008235">
    <property type="term" value="F:metalloexopeptidase activity"/>
    <property type="evidence" value="ECO:0007669"/>
    <property type="project" value="InterPro"/>
</dbReference>
<feature type="transmembrane region" description="Helical" evidence="15">
    <location>
        <begin position="481"/>
        <end position="500"/>
    </location>
</feature>
<reference evidence="18 19" key="1">
    <citation type="submission" date="2014-02" db="EMBL/GenBank/DDBJ databases">
        <title>Transposable element dynamics among asymbiotic and ectomycorrhizal Amanita fungi.</title>
        <authorList>
            <consortium name="DOE Joint Genome Institute"/>
            <person name="Hess J."/>
            <person name="Skrede I."/>
            <person name="Wolfe B."/>
            <person name="LaButti K."/>
            <person name="Ohm R.A."/>
            <person name="Grigoriev I.V."/>
            <person name="Pringle A."/>
        </authorList>
    </citation>
    <scope>NUCLEOTIDE SEQUENCE [LARGE SCALE GENOMIC DNA]</scope>
    <source>
        <strain evidence="18 19">SKay4041</strain>
    </source>
</reference>
<evidence type="ECO:0000256" key="3">
    <source>
        <dbReference type="ARBA" id="ARBA00010918"/>
    </source>
</evidence>
<evidence type="ECO:0000256" key="11">
    <source>
        <dbReference type="ARBA" id="ARBA00023049"/>
    </source>
</evidence>
<evidence type="ECO:0000256" key="10">
    <source>
        <dbReference type="ARBA" id="ARBA00022989"/>
    </source>
</evidence>
<dbReference type="InterPro" id="IPR053974">
    <property type="entry name" value="ERMP1_1-A_TM"/>
</dbReference>
<comment type="similarity">
    <text evidence="3 14">Belongs to the peptidase M28 family.</text>
</comment>
<feature type="chain" id="PRO_5011834064" description="Peptide hydrolase" evidence="14">
    <location>
        <begin position="18"/>
        <end position="918"/>
    </location>
</feature>
<dbReference type="PANTHER" id="PTHR12147:SF22">
    <property type="entry name" value="ENDOPLASMIC RETICULUM METALLOPEPTIDASE 1"/>
    <property type="match status" value="1"/>
</dbReference>
<evidence type="ECO:0000256" key="13">
    <source>
        <dbReference type="ARBA" id="ARBA00023180"/>
    </source>
</evidence>
<dbReference type="CDD" id="cd03875">
    <property type="entry name" value="M28_Fxna_like"/>
    <property type="match status" value="1"/>
</dbReference>
<sequence>MFVFTSLLAIWFHQDLPTPLTELINPITHLPQLSESRILNISRHLSEEIGYRTVGTYEHAQGDVWLHSQMVDFQKQCDQIVAQTHGRRKLECEVWHQRGSGSHRFDMMGKRLYKTYVNLTNTVVRLSNGTPQGKEHAILVNAHLDSTLPSPGAADDALCIGVMMEVMRVLVQTPGWEPEYSIVFLFNNAEESLQDGSHLFSTQHPIAPTVRAVINLEAAGTTGRELLFQATSEQMIEAYSHVPRPFGTILANDIFSSGVILSDTDFRQFEQYLNVTGLDMAIVGNSYLYHMRKDLVENIQPGIAQHMSENTLALLKYLSSPSSPLPTLTEGYTPPSTVFFSHIGMFVIYSFATARMMYSALLAASVLFVWYTTATASAASANGNGWFVPSGQSKVSGGKESKGNSGDDVWSEQGRGAKAVLGGLLGGLVSANMVALIMSKVLGKGMSWFSNEYSVIILYGIPTLLGILTSQYLLGPIMERTVFTALLLVQATSAFALQMVGIGSAVLFFMSALPLFVGLVLNPVFVGFFWACEKKKKEKEEGERDGGRGRVVDISLVTYTVAHTLPMLTGVMLMLPVLEFFVPLTGRIGADAPADNIIATVVSVLGFQTASFSVAFAHRFSRRSLFRGIVVLGVLLAMVMAVFVVRQPFDEMHQKRMFVLYLENITSGETHMHISAADGAPGFAELVGDIASEFGLGAKVGEGGREEGEGEGEGEKGGSKLVPVVMNEYNSDWDTLYPFSSFLIPYKIPVGVEPGYVSPWGVDNGKGFTVRAVNDVKDFVAGTRSLRLEVYHPGLIWTVIAFDAHVLQWTLDSNPPNEHARHHIKEASFYGTDVWGVDLVMKLGEGDDGRLRVNFIGIEEAGMWPGKKNAWLQAQEEEGRMVSASMGLFERLDGWLEDRKGGTVDALLMGCVAGVVDV</sequence>
<gene>
    <name evidence="18" type="ORF">AMATHDRAFT_64960</name>
</gene>
<feature type="transmembrane region" description="Helical" evidence="15">
    <location>
        <begin position="551"/>
        <end position="577"/>
    </location>
</feature>
<dbReference type="Proteomes" id="UP000242287">
    <property type="component" value="Unassembled WGS sequence"/>
</dbReference>
<keyword evidence="11" id="KW-0482">Metalloprotease</keyword>
<evidence type="ECO:0000256" key="4">
    <source>
        <dbReference type="ARBA" id="ARBA00022670"/>
    </source>
</evidence>
<dbReference type="GO" id="GO:0046872">
    <property type="term" value="F:metal ion binding"/>
    <property type="evidence" value="ECO:0007669"/>
    <property type="project" value="UniProtKB-KW"/>
</dbReference>
<evidence type="ECO:0000256" key="7">
    <source>
        <dbReference type="ARBA" id="ARBA00022801"/>
    </source>
</evidence>
<dbReference type="AlphaFoldDB" id="A0A2A9NLU8"/>
<keyword evidence="8" id="KW-0256">Endoplasmic reticulum</keyword>
<feature type="domain" description="Endoplasmic reticulum metallopeptidase 1/1-A TM" evidence="17">
    <location>
        <begin position="426"/>
        <end position="642"/>
    </location>
</feature>
<dbReference type="STRING" id="703135.A0A2A9NLU8"/>
<dbReference type="GO" id="GO:0006508">
    <property type="term" value="P:proteolysis"/>
    <property type="evidence" value="ECO:0007669"/>
    <property type="project" value="UniProtKB-KW"/>
</dbReference>
<proteinExistence type="inferred from homology"/>
<evidence type="ECO:0000256" key="6">
    <source>
        <dbReference type="ARBA" id="ARBA00022723"/>
    </source>
</evidence>
<keyword evidence="7 14" id="KW-0378">Hydrolase</keyword>
<feature type="signal peptide" evidence="14">
    <location>
        <begin position="1"/>
        <end position="17"/>
    </location>
</feature>
<evidence type="ECO:0000256" key="8">
    <source>
        <dbReference type="ARBA" id="ARBA00022824"/>
    </source>
</evidence>
<dbReference type="InterPro" id="IPR045175">
    <property type="entry name" value="M28_fam"/>
</dbReference>
<name>A0A2A9NLU8_9AGAR</name>
<dbReference type="InterPro" id="IPR048024">
    <property type="entry name" value="Fxna-like_M28_dom"/>
</dbReference>
<evidence type="ECO:0000256" key="2">
    <source>
        <dbReference type="ARBA" id="ARBA00004477"/>
    </source>
</evidence>
<keyword evidence="6 14" id="KW-0479">Metal-binding</keyword>
<organism evidence="18 19">
    <name type="scientific">Amanita thiersii Skay4041</name>
    <dbReference type="NCBI Taxonomy" id="703135"/>
    <lineage>
        <taxon>Eukaryota</taxon>
        <taxon>Fungi</taxon>
        <taxon>Dikarya</taxon>
        <taxon>Basidiomycota</taxon>
        <taxon>Agaricomycotina</taxon>
        <taxon>Agaricomycetes</taxon>
        <taxon>Agaricomycetidae</taxon>
        <taxon>Agaricales</taxon>
        <taxon>Pluteineae</taxon>
        <taxon>Amanitaceae</taxon>
        <taxon>Amanita</taxon>
    </lineage>
</organism>
<feature type="transmembrane region" description="Helical" evidence="15">
    <location>
        <begin position="597"/>
        <end position="617"/>
    </location>
</feature>
<evidence type="ECO:0000256" key="15">
    <source>
        <dbReference type="SAM" id="Phobius"/>
    </source>
</evidence>
<feature type="transmembrane region" description="Helical" evidence="15">
    <location>
        <begin position="506"/>
        <end position="530"/>
    </location>
</feature>
<feature type="domain" description="Peptidase M28" evidence="16">
    <location>
        <begin position="121"/>
        <end position="314"/>
    </location>
</feature>
<evidence type="ECO:0000313" key="18">
    <source>
        <dbReference type="EMBL" id="PFH48653.1"/>
    </source>
</evidence>
<dbReference type="EMBL" id="KZ302055">
    <property type="protein sequence ID" value="PFH48653.1"/>
    <property type="molecule type" value="Genomic_DNA"/>
</dbReference>
<evidence type="ECO:0000259" key="17">
    <source>
        <dbReference type="Pfam" id="PF22249"/>
    </source>
</evidence>
<evidence type="ECO:0000259" key="16">
    <source>
        <dbReference type="Pfam" id="PF04389"/>
    </source>
</evidence>
<dbReference type="Gene3D" id="3.40.630.10">
    <property type="entry name" value="Zn peptidases"/>
    <property type="match status" value="1"/>
</dbReference>
<evidence type="ECO:0000256" key="14">
    <source>
        <dbReference type="RuleBase" id="RU361240"/>
    </source>
</evidence>
<dbReference type="Pfam" id="PF22249">
    <property type="entry name" value="ERMP1-TM"/>
    <property type="match status" value="1"/>
</dbReference>
<dbReference type="FunFam" id="3.40.630.10:FF:000008">
    <property type="entry name" value="Endoplasmic reticulum metallopeptidase 1"/>
    <property type="match status" value="1"/>
</dbReference>
<dbReference type="SUPFAM" id="SSF53187">
    <property type="entry name" value="Zn-dependent exopeptidases"/>
    <property type="match status" value="1"/>
</dbReference>
<feature type="transmembrane region" description="Helical" evidence="15">
    <location>
        <begin position="419"/>
        <end position="441"/>
    </location>
</feature>
<dbReference type="InterPro" id="IPR007484">
    <property type="entry name" value="Peptidase_M28"/>
</dbReference>
<evidence type="ECO:0000256" key="1">
    <source>
        <dbReference type="ARBA" id="ARBA00001947"/>
    </source>
</evidence>
<feature type="transmembrane region" description="Helical" evidence="15">
    <location>
        <begin position="453"/>
        <end position="474"/>
    </location>
</feature>
<evidence type="ECO:0000256" key="9">
    <source>
        <dbReference type="ARBA" id="ARBA00022833"/>
    </source>
</evidence>
<evidence type="ECO:0000256" key="5">
    <source>
        <dbReference type="ARBA" id="ARBA00022692"/>
    </source>
</evidence>
<keyword evidence="4 14" id="KW-0645">Protease</keyword>
<comment type="cofactor">
    <cofactor evidence="1">
        <name>Zn(2+)</name>
        <dbReference type="ChEBI" id="CHEBI:29105"/>
    </cofactor>
</comment>
<comment type="subcellular location">
    <subcellularLocation>
        <location evidence="2">Endoplasmic reticulum membrane</location>
        <topology evidence="2">Multi-pass membrane protein</topology>
    </subcellularLocation>
</comment>
<dbReference type="PANTHER" id="PTHR12147">
    <property type="entry name" value="METALLOPEPTIDASE M28 FAMILY MEMBER"/>
    <property type="match status" value="1"/>
</dbReference>
<keyword evidence="13" id="KW-0325">Glycoprotein</keyword>
<keyword evidence="9 14" id="KW-0862">Zinc</keyword>
<dbReference type="EC" id="3.4.-.-" evidence="14"/>
<feature type="transmembrane region" description="Helical" evidence="15">
    <location>
        <begin position="624"/>
        <end position="645"/>
    </location>
</feature>
<feature type="transmembrane region" description="Helical" evidence="15">
    <location>
        <begin position="346"/>
        <end position="371"/>
    </location>
</feature>
<keyword evidence="14" id="KW-0732">Signal</keyword>
<dbReference type="Pfam" id="PF04389">
    <property type="entry name" value="Peptidase_M28"/>
    <property type="match status" value="1"/>
</dbReference>
<evidence type="ECO:0000313" key="19">
    <source>
        <dbReference type="Proteomes" id="UP000242287"/>
    </source>
</evidence>
<keyword evidence="19" id="KW-1185">Reference proteome</keyword>
<evidence type="ECO:0000256" key="12">
    <source>
        <dbReference type="ARBA" id="ARBA00023136"/>
    </source>
</evidence>
<protein>
    <recommendedName>
        <fullName evidence="14">Peptide hydrolase</fullName>
        <ecNumber evidence="14">3.4.-.-</ecNumber>
    </recommendedName>
</protein>
<dbReference type="OrthoDB" id="76293at2759"/>
<keyword evidence="5 15" id="KW-0812">Transmembrane</keyword>
<keyword evidence="12 15" id="KW-0472">Membrane</keyword>
<accession>A0A2A9NLU8</accession>
<dbReference type="GO" id="GO:0005789">
    <property type="term" value="C:endoplasmic reticulum membrane"/>
    <property type="evidence" value="ECO:0007669"/>
    <property type="project" value="UniProtKB-SubCell"/>
</dbReference>
<keyword evidence="10 15" id="KW-1133">Transmembrane helix</keyword>